<evidence type="ECO:0000313" key="6">
    <source>
        <dbReference type="Proteomes" id="UP000614982"/>
    </source>
</evidence>
<dbReference type="CDD" id="cd13689">
    <property type="entry name" value="PBP2_BsGlnH"/>
    <property type="match status" value="1"/>
</dbReference>
<accession>A0ABQ1DRW4</accession>
<name>A0ABQ1DRW4_PSECI</name>
<sequence length="301" mass="32938">MIGKNDLQELPLDRLLILNLLEFPMRMKHLFAAVALSPLAVTLAHADQLSDIMARQSMSCGVYADVPPFSAPDPKTRELVGMDVDLCTALAKKLGVKLELKPMSVEARVPEVKMGRVDVLFANLAYTQTRADQIQFSDPYYIAKETLVVHAVNADKDKAFFKGKRISSTKGSTSEQSIRIAGAVPVTFQDTGSAYMALQQNKVLGLVTNTMTAIKLVNQAKASGVELAIVKEPMALEPIGAGMRKGEPAFLAKVNESLKAMDDAGEIDAIWDRWIGPNTEYKMVREDKVQSLSSLKFDPLP</sequence>
<proteinExistence type="inferred from homology"/>
<evidence type="ECO:0000313" key="5">
    <source>
        <dbReference type="EMBL" id="GFM93653.1"/>
    </source>
</evidence>
<evidence type="ECO:0000259" key="4">
    <source>
        <dbReference type="SMART" id="SM00062"/>
    </source>
</evidence>
<dbReference type="PANTHER" id="PTHR30085:SF6">
    <property type="entry name" value="ABC TRANSPORTER GLUTAMINE-BINDING PROTEIN GLNH"/>
    <property type="match status" value="1"/>
</dbReference>
<dbReference type="InterPro" id="IPR051455">
    <property type="entry name" value="Bact_solute-bind_prot3"/>
</dbReference>
<protein>
    <submittedName>
        <fullName evidence="5">ABC transporter</fullName>
    </submittedName>
</protein>
<organism evidence="5 6">
    <name type="scientific">Pseudomonas cichorii</name>
    <dbReference type="NCBI Taxonomy" id="36746"/>
    <lineage>
        <taxon>Bacteria</taxon>
        <taxon>Pseudomonadati</taxon>
        <taxon>Pseudomonadota</taxon>
        <taxon>Gammaproteobacteria</taxon>
        <taxon>Pseudomonadales</taxon>
        <taxon>Pseudomonadaceae</taxon>
        <taxon>Pseudomonas</taxon>
    </lineage>
</organism>
<dbReference type="Proteomes" id="UP000614982">
    <property type="component" value="Unassembled WGS sequence"/>
</dbReference>
<keyword evidence="6" id="KW-1185">Reference proteome</keyword>
<dbReference type="EMBL" id="BLWA01000011">
    <property type="protein sequence ID" value="GFM93653.1"/>
    <property type="molecule type" value="Genomic_DNA"/>
</dbReference>
<dbReference type="Pfam" id="PF00497">
    <property type="entry name" value="SBP_bac_3"/>
    <property type="match status" value="1"/>
</dbReference>
<dbReference type="PANTHER" id="PTHR30085">
    <property type="entry name" value="AMINO ACID ABC TRANSPORTER PERMEASE"/>
    <property type="match status" value="1"/>
</dbReference>
<evidence type="ECO:0000256" key="2">
    <source>
        <dbReference type="ARBA" id="ARBA00022448"/>
    </source>
</evidence>
<reference evidence="5 6" key="1">
    <citation type="submission" date="2020-05" db="EMBL/GenBank/DDBJ databases">
        <title>Genetic diversity of Pseudomonas cichorii.</title>
        <authorList>
            <person name="Tani S."/>
            <person name="Yagi H."/>
            <person name="Hashimoto S."/>
            <person name="Iiyama K."/>
            <person name="Furuya N."/>
        </authorList>
    </citation>
    <scope>NUCLEOTIDE SEQUENCE [LARGE SCALE GENOMIC DNA]</scope>
    <source>
        <strain evidence="5 6">LMG 2162</strain>
    </source>
</reference>
<dbReference type="SMART" id="SM00062">
    <property type="entry name" value="PBPb"/>
    <property type="match status" value="1"/>
</dbReference>
<evidence type="ECO:0000256" key="3">
    <source>
        <dbReference type="ARBA" id="ARBA00022729"/>
    </source>
</evidence>
<comment type="caution">
    <text evidence="5">The sequence shown here is derived from an EMBL/GenBank/DDBJ whole genome shotgun (WGS) entry which is preliminary data.</text>
</comment>
<keyword evidence="3" id="KW-0732">Signal</keyword>
<dbReference type="SUPFAM" id="SSF53850">
    <property type="entry name" value="Periplasmic binding protein-like II"/>
    <property type="match status" value="1"/>
</dbReference>
<keyword evidence="2" id="KW-0813">Transport</keyword>
<dbReference type="Gene3D" id="3.40.190.10">
    <property type="entry name" value="Periplasmic binding protein-like II"/>
    <property type="match status" value="2"/>
</dbReference>
<evidence type="ECO:0000256" key="1">
    <source>
        <dbReference type="ARBA" id="ARBA00010333"/>
    </source>
</evidence>
<comment type="similarity">
    <text evidence="1">Belongs to the bacterial solute-binding protein 3 family.</text>
</comment>
<gene>
    <name evidence="5" type="ORF">PSCICP_36250</name>
</gene>
<feature type="domain" description="Solute-binding protein family 3/N-terminal" evidence="4">
    <location>
        <begin position="57"/>
        <end position="278"/>
    </location>
</feature>
<dbReference type="InterPro" id="IPR001638">
    <property type="entry name" value="Solute-binding_3/MltF_N"/>
</dbReference>